<organism evidence="14 15">
    <name type="scientific">Delftia lacustris</name>
    <dbReference type="NCBI Taxonomy" id="558537"/>
    <lineage>
        <taxon>Bacteria</taxon>
        <taxon>Pseudomonadati</taxon>
        <taxon>Pseudomonadota</taxon>
        <taxon>Betaproteobacteria</taxon>
        <taxon>Burkholderiales</taxon>
        <taxon>Comamonadaceae</taxon>
        <taxon>Delftia</taxon>
    </lineage>
</organism>
<feature type="domain" description="Porin" evidence="13">
    <location>
        <begin position="20"/>
        <end position="342"/>
    </location>
</feature>
<evidence type="ECO:0000256" key="2">
    <source>
        <dbReference type="ARBA" id="ARBA00011233"/>
    </source>
</evidence>
<comment type="subunit">
    <text evidence="2">Homotrimer.</text>
</comment>
<evidence type="ECO:0000256" key="1">
    <source>
        <dbReference type="ARBA" id="ARBA00004571"/>
    </source>
</evidence>
<keyword evidence="7" id="KW-0406">Ion transport</keyword>
<keyword evidence="10" id="KW-0998">Cell outer membrane</keyword>
<feature type="region of interest" description="Disordered" evidence="11">
    <location>
        <begin position="354"/>
        <end position="374"/>
    </location>
</feature>
<evidence type="ECO:0000313" key="15">
    <source>
        <dbReference type="Proteomes" id="UP000183417"/>
    </source>
</evidence>
<keyword evidence="9" id="KW-0472">Membrane</keyword>
<dbReference type="GO" id="GO:0006811">
    <property type="term" value="P:monoatomic ion transport"/>
    <property type="evidence" value="ECO:0007669"/>
    <property type="project" value="UniProtKB-KW"/>
</dbReference>
<sequence length="374" mass="38622">MPHPSFPVRAALSALCLAGAAAVPSVPAQAQGVTLYGLLDASVEHLTDVGQGGASLNRMPGLTGSVPSRIGLRGSEDLGGGLRALFTMEQGLALDAGVLNQGGRAWGRQAFVGLSGDWGSLTLGRQYTMLYWSQLDADILGPNAYGAASLDSYLPNARADNALAWRAGLGGFTVGATYSLGRDAVNAGPGPAGTNCPGEQPGDSSACRQWSAMLKYEAKAWGIALAVDEIRGGPGAFAGLTSSARKDRRSTAAGWVRWGAWKLGAGVIARHNDGRPDAPRSYLWYLGASVAATPALTLDAQALDLRFRRSDDGARLFALRARYSLSKRTTLYATAGHLSNEGALALSVSNAAPGAAPAPGRSQNGFAAGVRHSF</sequence>
<dbReference type="InterPro" id="IPR002299">
    <property type="entry name" value="Porin_Neis"/>
</dbReference>
<protein>
    <submittedName>
        <fullName evidence="14">Outer membrane protein (Porin)</fullName>
    </submittedName>
</protein>
<keyword evidence="4" id="KW-1134">Transmembrane beta strand</keyword>
<keyword evidence="5" id="KW-0812">Transmembrane</keyword>
<dbReference type="GO" id="GO:0046930">
    <property type="term" value="C:pore complex"/>
    <property type="evidence" value="ECO:0007669"/>
    <property type="project" value="UniProtKB-KW"/>
</dbReference>
<dbReference type="GO" id="GO:0015288">
    <property type="term" value="F:porin activity"/>
    <property type="evidence" value="ECO:0007669"/>
    <property type="project" value="UniProtKB-KW"/>
</dbReference>
<evidence type="ECO:0000256" key="9">
    <source>
        <dbReference type="ARBA" id="ARBA00023136"/>
    </source>
</evidence>
<name>A0A1H3MC69_9BURK</name>
<evidence type="ECO:0000256" key="10">
    <source>
        <dbReference type="ARBA" id="ARBA00023237"/>
    </source>
</evidence>
<dbReference type="SUPFAM" id="SSF56935">
    <property type="entry name" value="Porins"/>
    <property type="match status" value="1"/>
</dbReference>
<dbReference type="EMBL" id="FNPE01000007">
    <property type="protein sequence ID" value="SDY74291.1"/>
    <property type="molecule type" value="Genomic_DNA"/>
</dbReference>
<keyword evidence="8" id="KW-0626">Porin</keyword>
<dbReference type="Proteomes" id="UP000183417">
    <property type="component" value="Unassembled WGS sequence"/>
</dbReference>
<dbReference type="CDD" id="cd00342">
    <property type="entry name" value="gram_neg_porins"/>
    <property type="match status" value="1"/>
</dbReference>
<evidence type="ECO:0000256" key="12">
    <source>
        <dbReference type="SAM" id="SignalP"/>
    </source>
</evidence>
<keyword evidence="3" id="KW-0813">Transport</keyword>
<dbReference type="GeneID" id="94694277"/>
<dbReference type="PANTHER" id="PTHR34501">
    <property type="entry name" value="PROTEIN YDDL-RELATED"/>
    <property type="match status" value="1"/>
</dbReference>
<evidence type="ECO:0000256" key="7">
    <source>
        <dbReference type="ARBA" id="ARBA00023065"/>
    </source>
</evidence>
<evidence type="ECO:0000313" key="14">
    <source>
        <dbReference type="EMBL" id="SDY74291.1"/>
    </source>
</evidence>
<keyword evidence="6 12" id="KW-0732">Signal</keyword>
<dbReference type="InterPro" id="IPR033900">
    <property type="entry name" value="Gram_neg_porin_domain"/>
</dbReference>
<dbReference type="GO" id="GO:0009279">
    <property type="term" value="C:cell outer membrane"/>
    <property type="evidence" value="ECO:0007669"/>
    <property type="project" value="UniProtKB-SubCell"/>
</dbReference>
<evidence type="ECO:0000256" key="11">
    <source>
        <dbReference type="SAM" id="MobiDB-lite"/>
    </source>
</evidence>
<proteinExistence type="predicted"/>
<dbReference type="InterPro" id="IPR050298">
    <property type="entry name" value="Gram-neg_bact_OMP"/>
</dbReference>
<evidence type="ECO:0000256" key="5">
    <source>
        <dbReference type="ARBA" id="ARBA00022692"/>
    </source>
</evidence>
<evidence type="ECO:0000259" key="13">
    <source>
        <dbReference type="Pfam" id="PF13609"/>
    </source>
</evidence>
<evidence type="ECO:0000256" key="8">
    <source>
        <dbReference type="ARBA" id="ARBA00023114"/>
    </source>
</evidence>
<comment type="subcellular location">
    <subcellularLocation>
        <location evidence="1">Cell outer membrane</location>
        <topology evidence="1">Multi-pass membrane protein</topology>
    </subcellularLocation>
</comment>
<dbReference type="PRINTS" id="PR00184">
    <property type="entry name" value="NEISSPPORIN"/>
</dbReference>
<feature type="signal peptide" evidence="12">
    <location>
        <begin position="1"/>
        <end position="30"/>
    </location>
</feature>
<gene>
    <name evidence="14" type="ORF">SAMN05421547_107210</name>
</gene>
<evidence type="ECO:0000256" key="6">
    <source>
        <dbReference type="ARBA" id="ARBA00022729"/>
    </source>
</evidence>
<dbReference type="Pfam" id="PF13609">
    <property type="entry name" value="Porin_4"/>
    <property type="match status" value="1"/>
</dbReference>
<dbReference type="AlphaFoldDB" id="A0A1H3MC69"/>
<dbReference type="InterPro" id="IPR023614">
    <property type="entry name" value="Porin_dom_sf"/>
</dbReference>
<accession>A0A1H3MC69</accession>
<evidence type="ECO:0000256" key="3">
    <source>
        <dbReference type="ARBA" id="ARBA00022448"/>
    </source>
</evidence>
<evidence type="ECO:0000256" key="4">
    <source>
        <dbReference type="ARBA" id="ARBA00022452"/>
    </source>
</evidence>
<dbReference type="RefSeq" id="WP_074921636.1">
    <property type="nucleotide sequence ID" value="NZ_CP141274.1"/>
</dbReference>
<dbReference type="Gene3D" id="2.40.160.10">
    <property type="entry name" value="Porin"/>
    <property type="match status" value="1"/>
</dbReference>
<feature type="chain" id="PRO_5010223684" evidence="12">
    <location>
        <begin position="31"/>
        <end position="374"/>
    </location>
</feature>
<reference evidence="14 15" key="1">
    <citation type="submission" date="2016-10" db="EMBL/GenBank/DDBJ databases">
        <authorList>
            <person name="de Groot N.N."/>
        </authorList>
    </citation>
    <scope>NUCLEOTIDE SEQUENCE [LARGE SCALE GENOMIC DNA]</scope>
    <source>
        <strain evidence="14 15">LMG 24775</strain>
    </source>
</reference>
<dbReference type="PANTHER" id="PTHR34501:SF9">
    <property type="entry name" value="MAJOR OUTER MEMBRANE PROTEIN P.IA"/>
    <property type="match status" value="1"/>
</dbReference>